<evidence type="ECO:0008006" key="4">
    <source>
        <dbReference type="Google" id="ProtNLM"/>
    </source>
</evidence>
<dbReference type="AlphaFoldDB" id="A0A941BA52"/>
<accession>A0A941BA52</accession>
<comment type="caution">
    <text evidence="2">The sequence shown here is derived from an EMBL/GenBank/DDBJ whole genome shotgun (WGS) entry which is preliminary data.</text>
</comment>
<gene>
    <name evidence="2" type="ORF">KAK03_03035</name>
</gene>
<proteinExistence type="predicted"/>
<protein>
    <recommendedName>
        <fullName evidence="4">Lipoprotein</fullName>
    </recommendedName>
</protein>
<reference evidence="2 3" key="1">
    <citation type="submission" date="2021-04" db="EMBL/GenBank/DDBJ databases">
        <title>The genome sequence of Ideonella sp. 3Y2.</title>
        <authorList>
            <person name="Liu Y."/>
        </authorList>
    </citation>
    <scope>NUCLEOTIDE SEQUENCE [LARGE SCALE GENOMIC DNA]</scope>
    <source>
        <strain evidence="2 3">3Y2</strain>
    </source>
</reference>
<dbReference type="RefSeq" id="WP_210851686.1">
    <property type="nucleotide sequence ID" value="NZ_JAGQDD010000001.1"/>
</dbReference>
<evidence type="ECO:0000313" key="2">
    <source>
        <dbReference type="EMBL" id="MBQ0929445.1"/>
    </source>
</evidence>
<dbReference type="EMBL" id="JAGQDD010000001">
    <property type="protein sequence ID" value="MBQ0929445.1"/>
    <property type="molecule type" value="Genomic_DNA"/>
</dbReference>
<dbReference type="Proteomes" id="UP000676246">
    <property type="component" value="Unassembled WGS sequence"/>
</dbReference>
<evidence type="ECO:0000313" key="3">
    <source>
        <dbReference type="Proteomes" id="UP000676246"/>
    </source>
</evidence>
<name>A0A941BA52_9BURK</name>
<feature type="region of interest" description="Disordered" evidence="1">
    <location>
        <begin position="49"/>
        <end position="76"/>
    </location>
</feature>
<evidence type="ECO:0000256" key="1">
    <source>
        <dbReference type="SAM" id="MobiDB-lite"/>
    </source>
</evidence>
<keyword evidence="3" id="KW-1185">Reference proteome</keyword>
<sequence>MDKVLIAITVAGLLAACASPETPAGSASQQICTREAPLGSNIPVTRCRSAEQAAREGDAARSALDAAIRPVPPRQQ</sequence>
<dbReference type="PROSITE" id="PS51257">
    <property type="entry name" value="PROKAR_LIPOPROTEIN"/>
    <property type="match status" value="1"/>
</dbReference>
<organism evidence="2 3">
    <name type="scientific">Ideonella alba</name>
    <dbReference type="NCBI Taxonomy" id="2824118"/>
    <lineage>
        <taxon>Bacteria</taxon>
        <taxon>Pseudomonadati</taxon>
        <taxon>Pseudomonadota</taxon>
        <taxon>Betaproteobacteria</taxon>
        <taxon>Burkholderiales</taxon>
        <taxon>Sphaerotilaceae</taxon>
        <taxon>Ideonella</taxon>
    </lineage>
</organism>